<keyword evidence="2 6" id="KW-0698">rRNA processing</keyword>
<evidence type="ECO:0000313" key="10">
    <source>
        <dbReference type="Proteomes" id="UP001642540"/>
    </source>
</evidence>
<evidence type="ECO:0000259" key="8">
    <source>
        <dbReference type="Pfam" id="PF08154"/>
    </source>
</evidence>
<keyword evidence="4" id="KW-0677">Repeat</keyword>
<dbReference type="InterPro" id="IPR015943">
    <property type="entry name" value="WD40/YVTN_repeat-like_dom_sf"/>
</dbReference>
<dbReference type="CDD" id="cd00200">
    <property type="entry name" value="WD40"/>
    <property type="match status" value="1"/>
</dbReference>
<dbReference type="Gene3D" id="2.130.10.10">
    <property type="entry name" value="YVTN repeat-like/Quinoprotein amine dehydrogenase"/>
    <property type="match status" value="2"/>
</dbReference>
<dbReference type="Pfam" id="PF00400">
    <property type="entry name" value="WD40"/>
    <property type="match status" value="6"/>
</dbReference>
<evidence type="ECO:0000256" key="2">
    <source>
        <dbReference type="ARBA" id="ARBA00022552"/>
    </source>
</evidence>
<dbReference type="PANTHER" id="PTHR19855">
    <property type="entry name" value="WD40 REPEAT PROTEIN 12, 37"/>
    <property type="match status" value="1"/>
</dbReference>
<reference evidence="9 10" key="1">
    <citation type="submission" date="2024-08" db="EMBL/GenBank/DDBJ databases">
        <authorList>
            <person name="Cucini C."/>
            <person name="Frati F."/>
        </authorList>
    </citation>
    <scope>NUCLEOTIDE SEQUENCE [LARGE SCALE GENOMIC DNA]</scope>
</reference>
<evidence type="ECO:0000256" key="5">
    <source>
        <dbReference type="ARBA" id="ARBA00023242"/>
    </source>
</evidence>
<evidence type="ECO:0000256" key="6">
    <source>
        <dbReference type="HAMAP-Rule" id="MF_03029"/>
    </source>
</evidence>
<protein>
    <recommendedName>
        <fullName evidence="6">Ribosome biogenesis protein WDR12 homolog</fullName>
    </recommendedName>
</protein>
<keyword evidence="1 6" id="KW-0690">Ribosome biogenesis</keyword>
<dbReference type="InterPro" id="IPR019775">
    <property type="entry name" value="WD40_repeat_CS"/>
</dbReference>
<evidence type="ECO:0000313" key="9">
    <source>
        <dbReference type="EMBL" id="CAL8134925.1"/>
    </source>
</evidence>
<name>A0ABP1RSY1_9HEXA</name>
<feature type="repeat" description="WD" evidence="7">
    <location>
        <begin position="170"/>
        <end position="205"/>
    </location>
</feature>
<dbReference type="SUPFAM" id="SSF50978">
    <property type="entry name" value="WD40 repeat-like"/>
    <property type="match status" value="1"/>
</dbReference>
<dbReference type="InterPro" id="IPR012972">
    <property type="entry name" value="NLE"/>
</dbReference>
<organism evidence="9 10">
    <name type="scientific">Orchesella dallaii</name>
    <dbReference type="NCBI Taxonomy" id="48710"/>
    <lineage>
        <taxon>Eukaryota</taxon>
        <taxon>Metazoa</taxon>
        <taxon>Ecdysozoa</taxon>
        <taxon>Arthropoda</taxon>
        <taxon>Hexapoda</taxon>
        <taxon>Collembola</taxon>
        <taxon>Entomobryomorpha</taxon>
        <taxon>Entomobryoidea</taxon>
        <taxon>Orchesellidae</taxon>
        <taxon>Orchesellinae</taxon>
        <taxon>Orchesella</taxon>
    </lineage>
</organism>
<feature type="repeat" description="WD" evidence="7">
    <location>
        <begin position="280"/>
        <end position="320"/>
    </location>
</feature>
<proteinExistence type="inferred from homology"/>
<dbReference type="Proteomes" id="UP001642540">
    <property type="component" value="Unassembled WGS sequence"/>
</dbReference>
<keyword evidence="3 7" id="KW-0853">WD repeat</keyword>
<comment type="function">
    <text evidence="6">Required for maturation of ribosomal RNAs and formation of the large ribosomal subunit.</text>
</comment>
<feature type="domain" description="NLE" evidence="8">
    <location>
        <begin position="18"/>
        <end position="83"/>
    </location>
</feature>
<evidence type="ECO:0000256" key="7">
    <source>
        <dbReference type="PROSITE-ProRule" id="PRU00221"/>
    </source>
</evidence>
<evidence type="ECO:0000256" key="3">
    <source>
        <dbReference type="ARBA" id="ARBA00022574"/>
    </source>
</evidence>
<keyword evidence="5 6" id="KW-0539">Nucleus</keyword>
<feature type="repeat" description="WD" evidence="7">
    <location>
        <begin position="365"/>
        <end position="398"/>
    </location>
</feature>
<feature type="repeat" description="WD" evidence="7">
    <location>
        <begin position="409"/>
        <end position="446"/>
    </location>
</feature>
<dbReference type="InterPro" id="IPR001680">
    <property type="entry name" value="WD40_rpt"/>
</dbReference>
<comment type="similarity">
    <text evidence="6">Belongs to the WD repeat WDR12/YTM1 family.</text>
</comment>
<dbReference type="PROSITE" id="PS50082">
    <property type="entry name" value="WD_REPEATS_2"/>
    <property type="match status" value="5"/>
</dbReference>
<dbReference type="InterPro" id="IPR028599">
    <property type="entry name" value="WDR12/Ytm1"/>
</dbReference>
<dbReference type="PANTHER" id="PTHR19855:SF11">
    <property type="entry name" value="RIBOSOME BIOGENESIS PROTEIN WDR12"/>
    <property type="match status" value="1"/>
</dbReference>
<keyword evidence="10" id="KW-1185">Reference proteome</keyword>
<dbReference type="HAMAP" id="MF_03029">
    <property type="entry name" value="WDR12"/>
    <property type="match status" value="1"/>
</dbReference>
<gene>
    <name evidence="9" type="ORF">ODALV1_LOCUS25747</name>
</gene>
<sequence length="446" mass="49755">MAAVQEKPSTTASSALSLQVRFVTKQEQYSIPDFPYSISANVGTDELNSVINRVLIEDDVIEKQKEFDFLIGGEFLRGTLEELVLRHEALKEKIVDDKDEDDDTEKKKIGVEEVIEVEYVERTPAPEPENCLMHDDWVSAVDATSNWILTGCYDATLHLWTGKGKHKQGFPAHSGPIKAVCWVSSTPESTVFASASHDQTVMIWEWDLSNNNVSCKWICKGHERSVECIKPDRQAAHLASGSWDGQLKIWTVAADKPTEDGAVGESTSSKGATKTPLMTLAGHKESVSAVQWSDEKELISASWDHTIKLWDVEMGGMKAEIAGNKAFFDMSWSALNNTAITSSADRHIRLYDPRSNEGSLVKCMFTSHNGWVSSVNWSLTNENLFVSGSHDKLMKLWDRRSPRAPLYNMTGHTENILCTSWANPDYMMSGGSDNTLRIFKAKTDLK</sequence>
<dbReference type="EMBL" id="CAXLJM020000107">
    <property type="protein sequence ID" value="CAL8134925.1"/>
    <property type="molecule type" value="Genomic_DNA"/>
</dbReference>
<comment type="subcellular location">
    <subcellularLocation>
        <location evidence="6">Nucleus</location>
        <location evidence="6">Nucleolus</location>
    </subcellularLocation>
    <subcellularLocation>
        <location evidence="6">Nucleus</location>
        <location evidence="6">Nucleoplasm</location>
    </subcellularLocation>
</comment>
<evidence type="ECO:0000256" key="4">
    <source>
        <dbReference type="ARBA" id="ARBA00022737"/>
    </source>
</evidence>
<dbReference type="PRINTS" id="PR00320">
    <property type="entry name" value="GPROTEINBRPT"/>
</dbReference>
<accession>A0ABP1RSY1</accession>
<dbReference type="InterPro" id="IPR020472">
    <property type="entry name" value="WD40_PAC1"/>
</dbReference>
<dbReference type="SMART" id="SM00320">
    <property type="entry name" value="WD40"/>
    <property type="match status" value="7"/>
</dbReference>
<dbReference type="PROSITE" id="PS50294">
    <property type="entry name" value="WD_REPEATS_REGION"/>
    <property type="match status" value="4"/>
</dbReference>
<dbReference type="Pfam" id="PF08154">
    <property type="entry name" value="NLE"/>
    <property type="match status" value="1"/>
</dbReference>
<comment type="caution">
    <text evidence="9">The sequence shown here is derived from an EMBL/GenBank/DDBJ whole genome shotgun (WGS) entry which is preliminary data.</text>
</comment>
<dbReference type="PROSITE" id="PS00678">
    <property type="entry name" value="WD_REPEATS_1"/>
    <property type="match status" value="1"/>
</dbReference>
<dbReference type="InterPro" id="IPR036322">
    <property type="entry name" value="WD40_repeat_dom_sf"/>
</dbReference>
<evidence type="ECO:0000256" key="1">
    <source>
        <dbReference type="ARBA" id="ARBA00022517"/>
    </source>
</evidence>
<feature type="repeat" description="WD" evidence="7">
    <location>
        <begin position="219"/>
        <end position="260"/>
    </location>
</feature>